<sequence>MSWELDTQDINELFRVIGRSQRRSPGSGPRVAAKWERQYGTIVRLAAAHVVSREEFECLLTIASPHTNGRVFYPFHVTTRAQAEAMLWDWYHNELVAHRMLKTMRVSCNRHAEGQGLGEADMTPEILVFWMVAHFCRVIVGIKASHPEWTQDNILWFHGDRQHRPIVPWVQNILCASLCKGPDHGIAMKFGITEGVPPTEFDPVTHINMGLCTVTIDTIATNVAMWNYEAKSWPSVLEYVASVPVHHPLWRIDEAAGLGIWRGATYAGVTPIMPAAEFDMGPLVPIGAWFADAPLRPQCHLCGTNFTSIGVLVQHCHARHPIGDTPAHNVRQNTAGQDAMEAEYWVNTLQCLESGCDNTKVYATKYDLAEHKRLHAGGELPCKWPECGQIFSHHELLSKHMRIHEETHKCTTDVCLRARV</sequence>
<dbReference type="RefSeq" id="XP_056059258.1">
    <property type="nucleotide sequence ID" value="XM_056203842.1"/>
</dbReference>
<dbReference type="InterPro" id="IPR036236">
    <property type="entry name" value="Znf_C2H2_sf"/>
</dbReference>
<dbReference type="PANTHER" id="PTHR19818:SF139">
    <property type="entry name" value="PAIR-RULE PROTEIN ODD-PAIRED"/>
    <property type="match status" value="1"/>
</dbReference>
<evidence type="ECO:0000256" key="2">
    <source>
        <dbReference type="ARBA" id="ARBA00022737"/>
    </source>
</evidence>
<reference evidence="7" key="1">
    <citation type="journal article" date="2023" name="Access Microbiol">
        <title>De-novo genome assembly for Akanthomyces muscarius, a biocontrol agent of insect agricultural pests.</title>
        <authorList>
            <person name="Erdos Z."/>
            <person name="Studholme D.J."/>
            <person name="Raymond B."/>
            <person name="Sharma M."/>
        </authorList>
    </citation>
    <scope>NUCLEOTIDE SEQUENCE</scope>
    <source>
        <strain evidence="7">Ve6</strain>
    </source>
</reference>
<dbReference type="Pfam" id="PF00096">
    <property type="entry name" value="zf-C2H2"/>
    <property type="match status" value="1"/>
</dbReference>
<dbReference type="GO" id="GO:0005634">
    <property type="term" value="C:nucleus"/>
    <property type="evidence" value="ECO:0007669"/>
    <property type="project" value="UniProtKB-ARBA"/>
</dbReference>
<evidence type="ECO:0000259" key="6">
    <source>
        <dbReference type="PROSITE" id="PS50157"/>
    </source>
</evidence>
<dbReference type="FunFam" id="3.30.160.60:FF:002343">
    <property type="entry name" value="Zinc finger protein 33A"/>
    <property type="match status" value="1"/>
</dbReference>
<dbReference type="SMART" id="SM00355">
    <property type="entry name" value="ZnF_C2H2"/>
    <property type="match status" value="3"/>
</dbReference>
<keyword evidence="4" id="KW-0862">Zinc</keyword>
<feature type="domain" description="C2H2-type" evidence="6">
    <location>
        <begin position="380"/>
        <end position="409"/>
    </location>
</feature>
<dbReference type="InterPro" id="IPR013087">
    <property type="entry name" value="Znf_C2H2_type"/>
</dbReference>
<dbReference type="InterPro" id="IPR050329">
    <property type="entry name" value="GLI_C2H2-zinc-finger"/>
</dbReference>
<comment type="caution">
    <text evidence="7">The sequence shown here is derived from an EMBL/GenBank/DDBJ whole genome shotgun (WGS) entry which is preliminary data.</text>
</comment>
<dbReference type="GO" id="GO:0000978">
    <property type="term" value="F:RNA polymerase II cis-regulatory region sequence-specific DNA binding"/>
    <property type="evidence" value="ECO:0007669"/>
    <property type="project" value="TreeGrafter"/>
</dbReference>
<keyword evidence="1" id="KW-0479">Metal-binding</keyword>
<name>A0A9W8QLW9_AKAMU</name>
<dbReference type="PANTHER" id="PTHR19818">
    <property type="entry name" value="ZINC FINGER PROTEIN ZIC AND GLI"/>
    <property type="match status" value="1"/>
</dbReference>
<dbReference type="SUPFAM" id="SSF57667">
    <property type="entry name" value="beta-beta-alpha zinc fingers"/>
    <property type="match status" value="1"/>
</dbReference>
<dbReference type="KEGG" id="amus:LMH87_006020"/>
<evidence type="ECO:0000256" key="3">
    <source>
        <dbReference type="ARBA" id="ARBA00022771"/>
    </source>
</evidence>
<dbReference type="Gene3D" id="3.30.160.60">
    <property type="entry name" value="Classic Zinc Finger"/>
    <property type="match status" value="2"/>
</dbReference>
<dbReference type="GO" id="GO:0000981">
    <property type="term" value="F:DNA-binding transcription factor activity, RNA polymerase II-specific"/>
    <property type="evidence" value="ECO:0007669"/>
    <property type="project" value="TreeGrafter"/>
</dbReference>
<dbReference type="GeneID" id="80893179"/>
<dbReference type="PROSITE" id="PS50157">
    <property type="entry name" value="ZINC_FINGER_C2H2_2"/>
    <property type="match status" value="1"/>
</dbReference>
<dbReference type="AlphaFoldDB" id="A0A9W8QLW9"/>
<evidence type="ECO:0000256" key="1">
    <source>
        <dbReference type="ARBA" id="ARBA00022723"/>
    </source>
</evidence>
<dbReference type="GO" id="GO:0045944">
    <property type="term" value="P:positive regulation of transcription by RNA polymerase II"/>
    <property type="evidence" value="ECO:0007669"/>
    <property type="project" value="UniProtKB-ARBA"/>
</dbReference>
<organism evidence="7 8">
    <name type="scientific">Akanthomyces muscarius</name>
    <name type="common">Entomopathogenic fungus</name>
    <name type="synonym">Lecanicillium muscarium</name>
    <dbReference type="NCBI Taxonomy" id="2231603"/>
    <lineage>
        <taxon>Eukaryota</taxon>
        <taxon>Fungi</taxon>
        <taxon>Dikarya</taxon>
        <taxon>Ascomycota</taxon>
        <taxon>Pezizomycotina</taxon>
        <taxon>Sordariomycetes</taxon>
        <taxon>Hypocreomycetidae</taxon>
        <taxon>Hypocreales</taxon>
        <taxon>Cordycipitaceae</taxon>
        <taxon>Akanthomyces</taxon>
    </lineage>
</organism>
<evidence type="ECO:0000256" key="5">
    <source>
        <dbReference type="PROSITE-ProRule" id="PRU00042"/>
    </source>
</evidence>
<evidence type="ECO:0000313" key="7">
    <source>
        <dbReference type="EMBL" id="KAJ4164343.1"/>
    </source>
</evidence>
<keyword evidence="2" id="KW-0677">Repeat</keyword>
<dbReference type="EMBL" id="JAJHUN010000001">
    <property type="protein sequence ID" value="KAJ4164343.1"/>
    <property type="molecule type" value="Genomic_DNA"/>
</dbReference>
<proteinExistence type="predicted"/>
<evidence type="ECO:0000256" key="4">
    <source>
        <dbReference type="ARBA" id="ARBA00022833"/>
    </source>
</evidence>
<dbReference type="GO" id="GO:0008270">
    <property type="term" value="F:zinc ion binding"/>
    <property type="evidence" value="ECO:0007669"/>
    <property type="project" value="UniProtKB-KW"/>
</dbReference>
<dbReference type="PROSITE" id="PS00028">
    <property type="entry name" value="ZINC_FINGER_C2H2_1"/>
    <property type="match status" value="2"/>
</dbReference>
<keyword evidence="8" id="KW-1185">Reference proteome</keyword>
<accession>A0A9W8QLW9</accession>
<keyword evidence="3 5" id="KW-0863">Zinc-finger</keyword>
<protein>
    <recommendedName>
        <fullName evidence="6">C2H2-type domain-containing protein</fullName>
    </recommendedName>
</protein>
<gene>
    <name evidence="7" type="ORF">LMH87_006020</name>
</gene>
<evidence type="ECO:0000313" key="8">
    <source>
        <dbReference type="Proteomes" id="UP001144673"/>
    </source>
</evidence>
<dbReference type="Proteomes" id="UP001144673">
    <property type="component" value="Chromosome 1"/>
</dbReference>